<dbReference type="SFLD" id="SFLDG01386">
    <property type="entry name" value="main_SPASM_domain-containing"/>
    <property type="match status" value="1"/>
</dbReference>
<dbReference type="SFLD" id="SFLDG01067">
    <property type="entry name" value="SPASM/twitch_domain_containing"/>
    <property type="match status" value="1"/>
</dbReference>
<dbReference type="InterPro" id="IPR013785">
    <property type="entry name" value="Aldolase_TIM"/>
</dbReference>
<evidence type="ECO:0000313" key="7">
    <source>
        <dbReference type="Proteomes" id="UP000637628"/>
    </source>
</evidence>
<evidence type="ECO:0000313" key="6">
    <source>
        <dbReference type="EMBL" id="GIE05154.1"/>
    </source>
</evidence>
<comment type="caution">
    <text evidence="6">The sequence shown here is derived from an EMBL/GenBank/DDBJ whole genome shotgun (WGS) entry which is preliminary data.</text>
</comment>
<evidence type="ECO:0000256" key="4">
    <source>
        <dbReference type="ARBA" id="ARBA00023014"/>
    </source>
</evidence>
<protein>
    <recommendedName>
        <fullName evidence="5">Radical SAM core domain-containing protein</fullName>
    </recommendedName>
</protein>
<dbReference type="SFLD" id="SFLDG01072">
    <property type="entry name" value="dehydrogenase_like"/>
    <property type="match status" value="1"/>
</dbReference>
<keyword evidence="7" id="KW-1185">Reference proteome</keyword>
<evidence type="ECO:0000259" key="5">
    <source>
        <dbReference type="PROSITE" id="PS51918"/>
    </source>
</evidence>
<dbReference type="PROSITE" id="PS51918">
    <property type="entry name" value="RADICAL_SAM"/>
    <property type="match status" value="1"/>
</dbReference>
<dbReference type="SUPFAM" id="SSF102114">
    <property type="entry name" value="Radical SAM enzymes"/>
    <property type="match status" value="1"/>
</dbReference>
<keyword evidence="2" id="KW-0479">Metal-binding</keyword>
<keyword evidence="4" id="KW-0411">Iron-sulfur</keyword>
<dbReference type="Gene3D" id="3.20.20.70">
    <property type="entry name" value="Aldolase class I"/>
    <property type="match status" value="1"/>
</dbReference>
<keyword evidence="1" id="KW-0949">S-adenosyl-L-methionine</keyword>
<dbReference type="InterPro" id="IPR023867">
    <property type="entry name" value="Sulphatase_maturase_rSAM"/>
</dbReference>
<dbReference type="RefSeq" id="WP_203732555.1">
    <property type="nucleotide sequence ID" value="NZ_BAAATX010000012.1"/>
</dbReference>
<feature type="domain" description="Radical SAM core" evidence="5">
    <location>
        <begin position="23"/>
        <end position="252"/>
    </location>
</feature>
<dbReference type="InterPro" id="IPR058240">
    <property type="entry name" value="rSAM_sf"/>
</dbReference>
<dbReference type="CDD" id="cd01335">
    <property type="entry name" value="Radical_SAM"/>
    <property type="match status" value="1"/>
</dbReference>
<dbReference type="InterPro" id="IPR026335">
    <property type="entry name" value="rSAM_SPASM_FxsB"/>
</dbReference>
<evidence type="ECO:0000256" key="3">
    <source>
        <dbReference type="ARBA" id="ARBA00023004"/>
    </source>
</evidence>
<dbReference type="SFLD" id="SFLDS00029">
    <property type="entry name" value="Radical_SAM"/>
    <property type="match status" value="1"/>
</dbReference>
<dbReference type="Pfam" id="PF04055">
    <property type="entry name" value="Radical_SAM"/>
    <property type="match status" value="1"/>
</dbReference>
<dbReference type="Proteomes" id="UP000637628">
    <property type="component" value="Unassembled WGS sequence"/>
</dbReference>
<organism evidence="6 7">
    <name type="scientific">Paractinoplanes durhamensis</name>
    <dbReference type="NCBI Taxonomy" id="113563"/>
    <lineage>
        <taxon>Bacteria</taxon>
        <taxon>Bacillati</taxon>
        <taxon>Actinomycetota</taxon>
        <taxon>Actinomycetes</taxon>
        <taxon>Micromonosporales</taxon>
        <taxon>Micromonosporaceae</taxon>
        <taxon>Paractinoplanes</taxon>
    </lineage>
</organism>
<dbReference type="InterPro" id="IPR007197">
    <property type="entry name" value="rSAM"/>
</dbReference>
<gene>
    <name evidence="6" type="ORF">Adu01nite_65040</name>
</gene>
<dbReference type="PANTHER" id="PTHR43273">
    <property type="entry name" value="ANAEROBIC SULFATASE-MATURATING ENZYME HOMOLOG ASLB-RELATED"/>
    <property type="match status" value="1"/>
</dbReference>
<proteinExistence type="predicted"/>
<evidence type="ECO:0000256" key="1">
    <source>
        <dbReference type="ARBA" id="ARBA00022691"/>
    </source>
</evidence>
<dbReference type="PANTHER" id="PTHR43273:SF8">
    <property type="entry name" value="RADICAL SAM DOMAIN PROTEIN"/>
    <property type="match status" value="1"/>
</dbReference>
<evidence type="ECO:0000256" key="2">
    <source>
        <dbReference type="ARBA" id="ARBA00022723"/>
    </source>
</evidence>
<keyword evidence="3" id="KW-0408">Iron</keyword>
<dbReference type="EMBL" id="BOML01000052">
    <property type="protein sequence ID" value="GIE05154.1"/>
    <property type="molecule type" value="Genomic_DNA"/>
</dbReference>
<reference evidence="6 7" key="1">
    <citation type="submission" date="2021-01" db="EMBL/GenBank/DDBJ databases">
        <title>Whole genome shotgun sequence of Actinoplanes durhamensis NBRC 14914.</title>
        <authorList>
            <person name="Komaki H."/>
            <person name="Tamura T."/>
        </authorList>
    </citation>
    <scope>NUCLEOTIDE SEQUENCE [LARGE SCALE GENOMIC DNA]</scope>
    <source>
        <strain evidence="6 7">NBRC 14914</strain>
    </source>
</reference>
<accession>A0ABQ3Z5P4</accession>
<name>A0ABQ3Z5P4_9ACTN</name>
<sequence>MTAVGWPYEGLDVAALLAGGWRPTPFHEVIIKVHQRCNLACSYCYVYEHADQTWRDRPAVMPAEVFASVAQRLGNHVREHDLRRVGAVLHGGEPMLLGAERLGGLAEQLRAALPSSCELRVGMQTNGVLLNEAALRVLRDHDITVAVSVDGIAENHDRYRVTHGGRGTFSAVSRAIELLARPEYRSGFGGLLCTVAPDTDAAECYRQLRSFDPPAIDFLLPHSNWGAPPDRPGGGETEYGAWLIAAFDAWYDDPEPVPVRLFESVIDLTLGGASRSEQVGLSPAALVVVESDGAIEQVDALKTAYPGACATGLNVSRDEFDAALAHPGVLARQIGLAALGERCAACPVRRVCGGGHYAHRYRPGAGFRNPSVYCSDLQLFIEHVRDRVVADSRDLALAVTR</sequence>
<dbReference type="NCBIfam" id="TIGR04269">
    <property type="entry name" value="SAM_SPASM_FxsB"/>
    <property type="match status" value="1"/>
</dbReference>